<organism evidence="1 2">
    <name type="scientific">Duganella aquatilis</name>
    <dbReference type="NCBI Taxonomy" id="2666082"/>
    <lineage>
        <taxon>Bacteria</taxon>
        <taxon>Pseudomonadati</taxon>
        <taxon>Pseudomonadota</taxon>
        <taxon>Betaproteobacteria</taxon>
        <taxon>Burkholderiales</taxon>
        <taxon>Oxalobacteraceae</taxon>
        <taxon>Telluria group</taxon>
        <taxon>Duganella</taxon>
    </lineage>
</organism>
<dbReference type="EMBL" id="WKJL01000016">
    <property type="protein sequence ID" value="MRW86370.1"/>
    <property type="molecule type" value="Genomic_DNA"/>
</dbReference>
<name>A0A844DE01_9BURK</name>
<evidence type="ECO:0000313" key="1">
    <source>
        <dbReference type="EMBL" id="MRW86370.1"/>
    </source>
</evidence>
<keyword evidence="2" id="KW-1185">Reference proteome</keyword>
<reference evidence="1 2" key="1">
    <citation type="submission" date="2019-11" db="EMBL/GenBank/DDBJ databases">
        <title>Novel species isolated from a subtropical stream in China.</title>
        <authorList>
            <person name="Lu H."/>
        </authorList>
    </citation>
    <scope>NUCLEOTIDE SEQUENCE [LARGE SCALE GENOMIC DNA]</scope>
    <source>
        <strain evidence="1 2">FT26W</strain>
    </source>
</reference>
<comment type="caution">
    <text evidence="1">The sequence shown here is derived from an EMBL/GenBank/DDBJ whole genome shotgun (WGS) entry which is preliminary data.</text>
</comment>
<dbReference type="Proteomes" id="UP000439986">
    <property type="component" value="Unassembled WGS sequence"/>
</dbReference>
<sequence>MEVVSASDEAPRDFARLSALLSPVAPSGLEHARQRLAATDREKLIGGFKKAFATDRRLLTRLIGEELVLRGVPPCYWHDTLNWKNASLSQRYDLFVGDLLWLRRWHRLHVQQIRYARYRRLLTGFDTLFYREVDHAFWAGRRPAWQLIKSLSLTVSQQWECAWLRSTPVQRKSASIDADSAGVLELLRADLGVVRRTAAYGEAEAEATLRRRHAIWRCWRIAGTASPTAIAARYEQLTGEAISRQLVANHLVKIRSSLKQKEMKTT</sequence>
<dbReference type="AlphaFoldDB" id="A0A844DE01"/>
<protein>
    <submittedName>
        <fullName evidence="1">Uncharacterized protein</fullName>
    </submittedName>
</protein>
<gene>
    <name evidence="1" type="ORF">GJ698_20050</name>
</gene>
<accession>A0A844DE01</accession>
<dbReference type="RefSeq" id="WP_154359635.1">
    <property type="nucleotide sequence ID" value="NZ_WKJL01000016.1"/>
</dbReference>
<evidence type="ECO:0000313" key="2">
    <source>
        <dbReference type="Proteomes" id="UP000439986"/>
    </source>
</evidence>
<proteinExistence type="predicted"/>